<dbReference type="InParanoid" id="A0A5C3PHA0"/>
<organism evidence="1 2">
    <name type="scientific">Polyporus arcularius HHB13444</name>
    <dbReference type="NCBI Taxonomy" id="1314778"/>
    <lineage>
        <taxon>Eukaryota</taxon>
        <taxon>Fungi</taxon>
        <taxon>Dikarya</taxon>
        <taxon>Basidiomycota</taxon>
        <taxon>Agaricomycotina</taxon>
        <taxon>Agaricomycetes</taxon>
        <taxon>Polyporales</taxon>
        <taxon>Polyporaceae</taxon>
        <taxon>Polyporus</taxon>
    </lineage>
</organism>
<keyword evidence="2" id="KW-1185">Reference proteome</keyword>
<protein>
    <recommendedName>
        <fullName evidence="3">F-box domain-containing protein</fullName>
    </recommendedName>
</protein>
<dbReference type="SUPFAM" id="SSF52047">
    <property type="entry name" value="RNI-like"/>
    <property type="match status" value="1"/>
</dbReference>
<sequence length="511" mass="58109">MTPTAGDGSRSEGNRLAPNLPPELWGMVVHDLSNADMRRFFCVSRLFHDLILPVLFSQVTVRYGLWRPDDEDAEGYEPLKMPVTIEDSVHELEHNQLNNCEVLLRIIRTPNFARLVKKLSIRAYSMVKGPGKDQVELFLLKEAISAMTNITSFRWEGRRPLPAAFLLDALAQSSGHGLRDLFLPCSDMTLSCLAMFKRVQTLRIHPPSLHDAQLYSHDLSVAAGLKANEGTLAHLTLFGDTIWTCPVRSLLRLQELELIFLQALNGFDSILTQCADLRYLTLGLAVDTVNHFMQLLQSHPTAFPRLTAFKLLHAEVDDLDTYPLHVFLQTKKELRMFDLGWEGDDIEEAGVPLPLRELLCELPALEVVGLTVTGEWMDPEDIHVFAQHLPSHISALMLRLFVIFSMPSPEFYDMLAKLTSLRFLYIVDHQEEPGEVKQQILANPPSSLQLFGYGSELRWLERDPQNGMPKDSAPWPISKVRFCTAEDFGCADWEWLLRHHVSHVIRCRPFI</sequence>
<name>A0A5C3PHA0_9APHY</name>
<dbReference type="AlphaFoldDB" id="A0A5C3PHA0"/>
<dbReference type="EMBL" id="ML211093">
    <property type="protein sequence ID" value="TFK88956.1"/>
    <property type="molecule type" value="Genomic_DNA"/>
</dbReference>
<proteinExistence type="predicted"/>
<evidence type="ECO:0000313" key="1">
    <source>
        <dbReference type="EMBL" id="TFK88956.1"/>
    </source>
</evidence>
<accession>A0A5C3PHA0</accession>
<dbReference type="Proteomes" id="UP000308197">
    <property type="component" value="Unassembled WGS sequence"/>
</dbReference>
<evidence type="ECO:0000313" key="2">
    <source>
        <dbReference type="Proteomes" id="UP000308197"/>
    </source>
</evidence>
<evidence type="ECO:0008006" key="3">
    <source>
        <dbReference type="Google" id="ProtNLM"/>
    </source>
</evidence>
<reference evidence="1 2" key="1">
    <citation type="journal article" date="2019" name="Nat. Ecol. Evol.">
        <title>Megaphylogeny resolves global patterns of mushroom evolution.</title>
        <authorList>
            <person name="Varga T."/>
            <person name="Krizsan K."/>
            <person name="Foldi C."/>
            <person name="Dima B."/>
            <person name="Sanchez-Garcia M."/>
            <person name="Sanchez-Ramirez S."/>
            <person name="Szollosi G.J."/>
            <person name="Szarkandi J.G."/>
            <person name="Papp V."/>
            <person name="Albert L."/>
            <person name="Andreopoulos W."/>
            <person name="Angelini C."/>
            <person name="Antonin V."/>
            <person name="Barry K.W."/>
            <person name="Bougher N.L."/>
            <person name="Buchanan P."/>
            <person name="Buyck B."/>
            <person name="Bense V."/>
            <person name="Catcheside P."/>
            <person name="Chovatia M."/>
            <person name="Cooper J."/>
            <person name="Damon W."/>
            <person name="Desjardin D."/>
            <person name="Finy P."/>
            <person name="Geml J."/>
            <person name="Haridas S."/>
            <person name="Hughes K."/>
            <person name="Justo A."/>
            <person name="Karasinski D."/>
            <person name="Kautmanova I."/>
            <person name="Kiss B."/>
            <person name="Kocsube S."/>
            <person name="Kotiranta H."/>
            <person name="LaButti K.M."/>
            <person name="Lechner B.E."/>
            <person name="Liimatainen K."/>
            <person name="Lipzen A."/>
            <person name="Lukacs Z."/>
            <person name="Mihaltcheva S."/>
            <person name="Morgado L.N."/>
            <person name="Niskanen T."/>
            <person name="Noordeloos M.E."/>
            <person name="Ohm R.A."/>
            <person name="Ortiz-Santana B."/>
            <person name="Ovrebo C."/>
            <person name="Racz N."/>
            <person name="Riley R."/>
            <person name="Savchenko A."/>
            <person name="Shiryaev A."/>
            <person name="Soop K."/>
            <person name="Spirin V."/>
            <person name="Szebenyi C."/>
            <person name="Tomsovsky M."/>
            <person name="Tulloss R.E."/>
            <person name="Uehling J."/>
            <person name="Grigoriev I.V."/>
            <person name="Vagvolgyi C."/>
            <person name="Papp T."/>
            <person name="Martin F.M."/>
            <person name="Miettinen O."/>
            <person name="Hibbett D.S."/>
            <person name="Nagy L.G."/>
        </authorList>
    </citation>
    <scope>NUCLEOTIDE SEQUENCE [LARGE SCALE GENOMIC DNA]</scope>
    <source>
        <strain evidence="1 2">HHB13444</strain>
    </source>
</reference>
<gene>
    <name evidence="1" type="ORF">K466DRAFT_585078</name>
</gene>